<protein>
    <submittedName>
        <fullName evidence="2">Uncharacterized protein</fullName>
    </submittedName>
</protein>
<reference evidence="3" key="2">
    <citation type="submission" date="2017-12" db="EMBL/GenBank/DDBJ databases">
        <title>Genome sequence of the Bar-tailed Godwit (Limosa lapponica baueri).</title>
        <authorList>
            <person name="Lima N.C.B."/>
            <person name="Parody-Merino A.M."/>
            <person name="Battley P.F."/>
            <person name="Fidler A.E."/>
            <person name="Prosdocimi F."/>
        </authorList>
    </citation>
    <scope>NUCLEOTIDE SEQUENCE [LARGE SCALE GENOMIC DNA]</scope>
</reference>
<keyword evidence="3" id="KW-1185">Reference proteome</keyword>
<feature type="region of interest" description="Disordered" evidence="1">
    <location>
        <begin position="89"/>
        <end position="142"/>
    </location>
</feature>
<name>A0A2I0UI67_LIMLA</name>
<evidence type="ECO:0000313" key="3">
    <source>
        <dbReference type="Proteomes" id="UP000233556"/>
    </source>
</evidence>
<evidence type="ECO:0000313" key="2">
    <source>
        <dbReference type="EMBL" id="PKU45718.1"/>
    </source>
</evidence>
<dbReference type="AlphaFoldDB" id="A0A2I0UI67"/>
<evidence type="ECO:0000256" key="1">
    <source>
        <dbReference type="SAM" id="MobiDB-lite"/>
    </source>
</evidence>
<gene>
    <name evidence="2" type="ORF">llap_3982</name>
</gene>
<organism evidence="2 3">
    <name type="scientific">Limosa lapponica baueri</name>
    <dbReference type="NCBI Taxonomy" id="1758121"/>
    <lineage>
        <taxon>Eukaryota</taxon>
        <taxon>Metazoa</taxon>
        <taxon>Chordata</taxon>
        <taxon>Craniata</taxon>
        <taxon>Vertebrata</taxon>
        <taxon>Euteleostomi</taxon>
        <taxon>Archelosauria</taxon>
        <taxon>Archosauria</taxon>
        <taxon>Dinosauria</taxon>
        <taxon>Saurischia</taxon>
        <taxon>Theropoda</taxon>
        <taxon>Coelurosauria</taxon>
        <taxon>Aves</taxon>
        <taxon>Neognathae</taxon>
        <taxon>Neoaves</taxon>
        <taxon>Charadriiformes</taxon>
        <taxon>Scolopacidae</taxon>
        <taxon>Limosa</taxon>
    </lineage>
</organism>
<dbReference type="Proteomes" id="UP000233556">
    <property type="component" value="Unassembled WGS sequence"/>
</dbReference>
<accession>A0A2I0UI67</accession>
<proteinExistence type="predicted"/>
<sequence length="142" mass="15010">MYPNATPSSNNRKTLGLTENGSVGLKVKILLLLVAAFCGEERVLGHHTTMIPPPQAYKVLSDAIASTCFLSLIQSCKESQIIVMRDGGEMGSTARQPPPWSGGGCLTLDSEGEERGGQGAPGVRAESPGKTLVRQVELGMKE</sequence>
<reference evidence="3" key="1">
    <citation type="submission" date="2017-11" db="EMBL/GenBank/DDBJ databases">
        <authorList>
            <person name="Lima N.C."/>
            <person name="Parody-Merino A.M."/>
            <person name="Battley P.F."/>
            <person name="Fidler A.E."/>
            <person name="Prosdocimi F."/>
        </authorList>
    </citation>
    <scope>NUCLEOTIDE SEQUENCE [LARGE SCALE GENOMIC DNA]</scope>
</reference>
<dbReference type="EMBL" id="KZ505746">
    <property type="protein sequence ID" value="PKU45718.1"/>
    <property type="molecule type" value="Genomic_DNA"/>
</dbReference>